<feature type="compositionally biased region" description="Low complexity" evidence="7">
    <location>
        <begin position="475"/>
        <end position="489"/>
    </location>
</feature>
<protein>
    <submittedName>
        <fullName evidence="10">Cwf21 domain-containing protein</fullName>
    </submittedName>
</protein>
<feature type="compositionally biased region" description="Acidic residues" evidence="7">
    <location>
        <begin position="249"/>
        <end position="263"/>
    </location>
</feature>
<evidence type="ECO:0000256" key="7">
    <source>
        <dbReference type="SAM" id="MobiDB-lite"/>
    </source>
</evidence>
<feature type="compositionally biased region" description="Basic and acidic residues" evidence="7">
    <location>
        <begin position="698"/>
        <end position="719"/>
    </location>
</feature>
<keyword evidence="9" id="KW-1185">Reference proteome</keyword>
<feature type="compositionally biased region" description="Basic and acidic residues" evidence="7">
    <location>
        <begin position="281"/>
        <end position="361"/>
    </location>
</feature>
<evidence type="ECO:0000259" key="8">
    <source>
        <dbReference type="SMART" id="SM01115"/>
    </source>
</evidence>
<dbReference type="AlphaFoldDB" id="A0A0R3RXK2"/>
<feature type="compositionally biased region" description="Basic and acidic residues" evidence="7">
    <location>
        <begin position="446"/>
        <end position="474"/>
    </location>
</feature>
<feature type="compositionally biased region" description="Low complexity" evidence="7">
    <location>
        <begin position="236"/>
        <end position="248"/>
    </location>
</feature>
<dbReference type="SMART" id="SM01115">
    <property type="entry name" value="cwf21"/>
    <property type="match status" value="1"/>
</dbReference>
<dbReference type="InterPro" id="IPR013170">
    <property type="entry name" value="mRNA_splic_Cwf21_dom"/>
</dbReference>
<dbReference type="CDD" id="cd21373">
    <property type="entry name" value="cwf21_SRRM2-like"/>
    <property type="match status" value="1"/>
</dbReference>
<feature type="compositionally biased region" description="Basic residues" evidence="7">
    <location>
        <begin position="808"/>
        <end position="825"/>
    </location>
</feature>
<feature type="compositionally biased region" description="Basic residues" evidence="7">
    <location>
        <begin position="771"/>
        <end position="786"/>
    </location>
</feature>
<keyword evidence="5" id="KW-0508">mRNA splicing</keyword>
<keyword evidence="6" id="KW-0539">Nucleus</keyword>
<evidence type="ECO:0000256" key="5">
    <source>
        <dbReference type="ARBA" id="ARBA00023187"/>
    </source>
</evidence>
<evidence type="ECO:0000256" key="4">
    <source>
        <dbReference type="ARBA" id="ARBA00022728"/>
    </source>
</evidence>
<feature type="compositionally biased region" description="Basic and acidic residues" evidence="7">
    <location>
        <begin position="905"/>
        <end position="917"/>
    </location>
</feature>
<dbReference type="PANTHER" id="PTHR36562">
    <property type="entry name" value="SERINE/ARGININE REPETITIVE MATRIX 2"/>
    <property type="match status" value="1"/>
</dbReference>
<feature type="region of interest" description="Disordered" evidence="7">
    <location>
        <begin position="202"/>
        <end position="514"/>
    </location>
</feature>
<feature type="compositionally biased region" description="Low complexity" evidence="7">
    <location>
        <begin position="264"/>
        <end position="279"/>
    </location>
</feature>
<feature type="compositionally biased region" description="Basic and acidic residues" evidence="7">
    <location>
        <begin position="535"/>
        <end position="551"/>
    </location>
</feature>
<feature type="compositionally biased region" description="Basic residues" evidence="7">
    <location>
        <begin position="682"/>
        <end position="697"/>
    </location>
</feature>
<dbReference type="Proteomes" id="UP000050640">
    <property type="component" value="Unplaced"/>
</dbReference>
<proteinExistence type="inferred from homology"/>
<dbReference type="WBParaSite" id="EEL_0000695401-mRNA-1">
    <property type="protein sequence ID" value="EEL_0000695401-mRNA-1"/>
    <property type="gene ID" value="EEL_0000695401"/>
</dbReference>
<feature type="compositionally biased region" description="Low complexity" evidence="7">
    <location>
        <begin position="826"/>
        <end position="839"/>
    </location>
</feature>
<dbReference type="STRING" id="1147741.A0A0R3RXK2"/>
<comment type="similarity">
    <text evidence="2">Belongs to the CWC21 family.</text>
</comment>
<dbReference type="GO" id="GO:0005681">
    <property type="term" value="C:spliceosomal complex"/>
    <property type="evidence" value="ECO:0007669"/>
    <property type="project" value="UniProtKB-KW"/>
</dbReference>
<evidence type="ECO:0000256" key="2">
    <source>
        <dbReference type="ARBA" id="ARBA00005954"/>
    </source>
</evidence>
<feature type="compositionally biased region" description="Polar residues" evidence="7">
    <location>
        <begin position="583"/>
        <end position="610"/>
    </location>
</feature>
<dbReference type="InterPro" id="IPR051372">
    <property type="entry name" value="CWC21"/>
</dbReference>
<dbReference type="PANTHER" id="PTHR36562:SF5">
    <property type="entry name" value="SERINE_ARGININE REPETITIVE MATRIX 2"/>
    <property type="match status" value="1"/>
</dbReference>
<evidence type="ECO:0000313" key="10">
    <source>
        <dbReference type="WBParaSite" id="EEL_0000695401-mRNA-1"/>
    </source>
</evidence>
<keyword evidence="3" id="KW-0507">mRNA processing</keyword>
<feature type="domain" description="CWF21" evidence="8">
    <location>
        <begin position="106"/>
        <end position="151"/>
    </location>
</feature>
<feature type="compositionally biased region" description="Polar residues" evidence="7">
    <location>
        <begin position="498"/>
        <end position="512"/>
    </location>
</feature>
<organism evidence="9 10">
    <name type="scientific">Elaeophora elaphi</name>
    <dbReference type="NCBI Taxonomy" id="1147741"/>
    <lineage>
        <taxon>Eukaryota</taxon>
        <taxon>Metazoa</taxon>
        <taxon>Ecdysozoa</taxon>
        <taxon>Nematoda</taxon>
        <taxon>Chromadorea</taxon>
        <taxon>Rhabditida</taxon>
        <taxon>Spirurina</taxon>
        <taxon>Spiruromorpha</taxon>
        <taxon>Filarioidea</taxon>
        <taxon>Onchocercidae</taxon>
        <taxon>Elaeophora</taxon>
    </lineage>
</organism>
<evidence type="ECO:0000256" key="3">
    <source>
        <dbReference type="ARBA" id="ARBA00022664"/>
    </source>
</evidence>
<feature type="compositionally biased region" description="Low complexity" evidence="7">
    <location>
        <begin position="894"/>
        <end position="904"/>
    </location>
</feature>
<name>A0A0R3RXK2_9BILA</name>
<feature type="region of interest" description="Disordered" evidence="7">
    <location>
        <begin position="535"/>
        <end position="936"/>
    </location>
</feature>
<evidence type="ECO:0000256" key="1">
    <source>
        <dbReference type="ARBA" id="ARBA00004123"/>
    </source>
</evidence>
<feature type="compositionally biased region" description="Basic and acidic residues" evidence="7">
    <location>
        <begin position="633"/>
        <end position="664"/>
    </location>
</feature>
<comment type="subcellular location">
    <subcellularLocation>
        <location evidence="1">Nucleus</location>
    </subcellularLocation>
</comment>
<sequence>MFWRRCENGCYHFREDGGRGCKVFDEQLKLEDKVTLSDKAYSGFSRLYDMYNGIGLQTARGSGTNGYVQTNLANLLLSKKRVAYNSEADIKRAEAEINKQPNKELLEHNRKRHIELKCADFEMLMENKGFDEAEIQKKVNEYRKLLQSQVASGELDIDAEMDNRDTHVRAKAAIENRDRMRSALGIKDDFVDGTSFEKVNKSVDSRMAETEKDDGKRKKKKSDETKKRGKRRKTESSSSSSSSSSSEESSSDDCSESSSDSDDSSTNSVEESSESNSSEVAEAKVRKKVEDLSRNGKNLPEKTREPRSQRREIRRSCDRRNDNNDSDFSDREKRRRRDSSDYYDTSHRRQRHNDDNFEYRRSGRSYGYDDEGRHNWYSRRYDRRNNSESDRHRRHDHDEKRYREEEKRSRRRYHNSSDSDNDRKQKRGVAVHNDDEGRKQLRRHSSSVEEKKYHRAKLEEVIPDTKEMKVEPELSSHSGSISSQKISISMAPPLLDGSNRNARNKTPVSGSGTVEMALLEKQSVDDVKMDIDVQESEAKMRCSIKDKEKVERRKRWHSNSSEIHDSLEKKSRHDARESEDGNRSISSSNDEFLHGSDSTHSSTITSNGSAAGNILNENSDEIYSPFHSPESLPETKDQSKELGSRERKVHSSKERQERSESDKSMRKRRSRRDCGDKDNYRRGSRGRRFSRSSHRHLSRLESDHDRSESNERKRHSGDFRKHRRHHAEYRELKSRRSESYESRRRGYDRSASSDRMHKLSRRKSHSNDSLRKRHRESRSRSRHSKRQISGSSNRSRHCRKYSNESRRSAHHIRKSTSVSSRKRSSSPKSSATKRSSSASKCKKFESPESGKSSESTESSSEKMHVKRRRHDTSSSEDEEDSEGRDGKRSHRSSRSNSRSLSSKLSVEKTGKQSNDLRKKGHRQRASPLREPIEESD</sequence>
<evidence type="ECO:0000256" key="6">
    <source>
        <dbReference type="ARBA" id="ARBA00023242"/>
    </source>
</evidence>
<dbReference type="GO" id="GO:0006397">
    <property type="term" value="P:mRNA processing"/>
    <property type="evidence" value="ECO:0007669"/>
    <property type="project" value="UniProtKB-KW"/>
</dbReference>
<keyword evidence="4" id="KW-0747">Spliceosome</keyword>
<accession>A0A0R3RXK2</accession>
<evidence type="ECO:0000313" key="9">
    <source>
        <dbReference type="Proteomes" id="UP000050640"/>
    </source>
</evidence>
<feature type="compositionally biased region" description="Basic and acidic residues" evidence="7">
    <location>
        <begin position="672"/>
        <end position="681"/>
    </location>
</feature>
<dbReference type="GO" id="GO:0008380">
    <property type="term" value="P:RNA splicing"/>
    <property type="evidence" value="ECO:0007669"/>
    <property type="project" value="UniProtKB-KW"/>
</dbReference>
<feature type="compositionally biased region" description="Low complexity" evidence="7">
    <location>
        <begin position="849"/>
        <end position="858"/>
    </location>
</feature>
<feature type="compositionally biased region" description="Basic and acidic residues" evidence="7">
    <location>
        <begin position="370"/>
        <end position="408"/>
    </location>
</feature>
<feature type="compositionally biased region" description="Basic and acidic residues" evidence="7">
    <location>
        <begin position="562"/>
        <end position="582"/>
    </location>
</feature>
<feature type="compositionally biased region" description="Basic and acidic residues" evidence="7">
    <location>
        <begin position="728"/>
        <end position="757"/>
    </location>
</feature>
<feature type="compositionally biased region" description="Basic and acidic residues" evidence="7">
    <location>
        <begin position="202"/>
        <end position="226"/>
    </location>
</feature>
<dbReference type="Pfam" id="PF08312">
    <property type="entry name" value="cwf21"/>
    <property type="match status" value="1"/>
</dbReference>
<reference evidence="10" key="1">
    <citation type="submission" date="2017-02" db="UniProtKB">
        <authorList>
            <consortium name="WormBaseParasite"/>
        </authorList>
    </citation>
    <scope>IDENTIFICATION</scope>
</reference>